<dbReference type="Proteomes" id="UP000252182">
    <property type="component" value="Chromosome"/>
</dbReference>
<feature type="region of interest" description="Disordered" evidence="1">
    <location>
        <begin position="53"/>
        <end position="79"/>
    </location>
</feature>
<evidence type="ECO:0000313" key="2">
    <source>
        <dbReference type="EMBL" id="AXF86402.1"/>
    </source>
</evidence>
<dbReference type="KEGG" id="hyf:DTO96_102156"/>
<name>A0A345DDG4_9BURK</name>
<dbReference type="AlphaFoldDB" id="A0A345DDG4"/>
<sequence>MSVSMNFDISALTKVIGDLMAKEPLLLDRAGRAIAVYMGGELTRHFTSQTLWDDSAMPPSKAAQGNKQQTTYRTSRTGRVHKSIKKRRAGRATLIDTGVLMDSYRAEYDGVASVVMGSDADHAIFHDQGTKYIEARPVLGINPRNIRDMCDEVAAVLAQGFAS</sequence>
<gene>
    <name evidence="2" type="ORF">DTO96_102156</name>
</gene>
<feature type="compositionally biased region" description="Polar residues" evidence="1">
    <location>
        <begin position="63"/>
        <end position="75"/>
    </location>
</feature>
<proteinExistence type="predicted"/>
<organism evidence="2 3">
    <name type="scientific">Ephemeroptericola cinctiostellae</name>
    <dbReference type="NCBI Taxonomy" id="2268024"/>
    <lineage>
        <taxon>Bacteria</taxon>
        <taxon>Pseudomonadati</taxon>
        <taxon>Pseudomonadota</taxon>
        <taxon>Betaproteobacteria</taxon>
        <taxon>Burkholderiales</taxon>
        <taxon>Burkholderiaceae</taxon>
        <taxon>Ephemeroptericola</taxon>
    </lineage>
</organism>
<reference evidence="3" key="1">
    <citation type="submission" date="2018-07" db="EMBL/GenBank/DDBJ databases">
        <authorList>
            <person name="Kim H."/>
        </authorList>
    </citation>
    <scope>NUCLEOTIDE SEQUENCE [LARGE SCALE GENOMIC DNA]</scope>
    <source>
        <strain evidence="3">F02</strain>
    </source>
</reference>
<evidence type="ECO:0000313" key="3">
    <source>
        <dbReference type="Proteomes" id="UP000252182"/>
    </source>
</evidence>
<keyword evidence="3" id="KW-1185">Reference proteome</keyword>
<evidence type="ECO:0008006" key="4">
    <source>
        <dbReference type="Google" id="ProtNLM"/>
    </source>
</evidence>
<accession>A0A345DDG4</accession>
<evidence type="ECO:0000256" key="1">
    <source>
        <dbReference type="SAM" id="MobiDB-lite"/>
    </source>
</evidence>
<dbReference type="EMBL" id="CP031124">
    <property type="protein sequence ID" value="AXF86402.1"/>
    <property type="molecule type" value="Genomic_DNA"/>
</dbReference>
<protein>
    <recommendedName>
        <fullName evidence="4">Phage virion morphogenesis protein</fullName>
    </recommendedName>
</protein>